<sequence>MSTREVELTGGAPWGFRMHGGADQNQPLRISRWDYKIQGRSAANEGGRGSRNYERLSRRAARPPAKRTRKLEDVPAMFTCHHNSVVAASTDSALAPRAAVGAASPADGQDAMLINCRSGGTNFPYKTY</sequence>
<dbReference type="InterPro" id="IPR036034">
    <property type="entry name" value="PDZ_sf"/>
</dbReference>
<feature type="region of interest" description="Disordered" evidence="1">
    <location>
        <begin position="40"/>
        <end position="68"/>
    </location>
</feature>
<gene>
    <name evidence="2" type="primary">SYNPO2L</name>
    <name evidence="2" type="ORF">EVAR_19510_1</name>
</gene>
<evidence type="ECO:0000256" key="1">
    <source>
        <dbReference type="SAM" id="MobiDB-lite"/>
    </source>
</evidence>
<reference evidence="2 3" key="1">
    <citation type="journal article" date="2019" name="Commun. Biol.">
        <title>The bagworm genome reveals a unique fibroin gene that provides high tensile strength.</title>
        <authorList>
            <person name="Kono N."/>
            <person name="Nakamura H."/>
            <person name="Ohtoshi R."/>
            <person name="Tomita M."/>
            <person name="Numata K."/>
            <person name="Arakawa K."/>
        </authorList>
    </citation>
    <scope>NUCLEOTIDE SEQUENCE [LARGE SCALE GENOMIC DNA]</scope>
</reference>
<organism evidence="2 3">
    <name type="scientific">Eumeta variegata</name>
    <name type="common">Bagworm moth</name>
    <name type="synonym">Eumeta japonica</name>
    <dbReference type="NCBI Taxonomy" id="151549"/>
    <lineage>
        <taxon>Eukaryota</taxon>
        <taxon>Metazoa</taxon>
        <taxon>Ecdysozoa</taxon>
        <taxon>Arthropoda</taxon>
        <taxon>Hexapoda</taxon>
        <taxon>Insecta</taxon>
        <taxon>Pterygota</taxon>
        <taxon>Neoptera</taxon>
        <taxon>Endopterygota</taxon>
        <taxon>Lepidoptera</taxon>
        <taxon>Glossata</taxon>
        <taxon>Ditrysia</taxon>
        <taxon>Tineoidea</taxon>
        <taxon>Psychidae</taxon>
        <taxon>Oiketicinae</taxon>
        <taxon>Eumeta</taxon>
    </lineage>
</organism>
<keyword evidence="3" id="KW-1185">Reference proteome</keyword>
<dbReference type="OrthoDB" id="44841at2759"/>
<name>A0A4C1V9D3_EUMVA</name>
<evidence type="ECO:0000313" key="3">
    <source>
        <dbReference type="Proteomes" id="UP000299102"/>
    </source>
</evidence>
<accession>A0A4C1V9D3</accession>
<proteinExistence type="predicted"/>
<dbReference type="Gene3D" id="2.30.42.10">
    <property type="match status" value="1"/>
</dbReference>
<dbReference type="Proteomes" id="UP000299102">
    <property type="component" value="Unassembled WGS sequence"/>
</dbReference>
<comment type="caution">
    <text evidence="2">The sequence shown here is derived from an EMBL/GenBank/DDBJ whole genome shotgun (WGS) entry which is preliminary data.</text>
</comment>
<feature type="compositionally biased region" description="Basic residues" evidence="1">
    <location>
        <begin position="58"/>
        <end position="68"/>
    </location>
</feature>
<protein>
    <submittedName>
        <fullName evidence="2">Synaptopodin 2-like protein</fullName>
    </submittedName>
</protein>
<dbReference type="AlphaFoldDB" id="A0A4C1V9D3"/>
<evidence type="ECO:0000313" key="2">
    <source>
        <dbReference type="EMBL" id="GBP35289.1"/>
    </source>
</evidence>
<dbReference type="EMBL" id="BGZK01000301">
    <property type="protein sequence ID" value="GBP35289.1"/>
    <property type="molecule type" value="Genomic_DNA"/>
</dbReference>